<evidence type="ECO:0000256" key="1">
    <source>
        <dbReference type="ARBA" id="ARBA00022729"/>
    </source>
</evidence>
<dbReference type="Proteomes" id="UP000510660">
    <property type="component" value="Chromosome"/>
</dbReference>
<reference evidence="2 3" key="1">
    <citation type="submission" date="2020-01" db="EMBL/GenBank/DDBJ databases">
        <title>Complete and circular genome sequences of six lactobacillus isolates from horses.</title>
        <authorList>
            <person name="Hassan H.M."/>
        </authorList>
    </citation>
    <scope>NUCLEOTIDE SEQUENCE [LARGE SCALE GENOMIC DNA]</scope>
    <source>
        <strain evidence="2 3">1D</strain>
    </source>
</reference>
<keyword evidence="1" id="KW-0732">Signal</keyword>
<evidence type="ECO:0008006" key="4">
    <source>
        <dbReference type="Google" id="ProtNLM"/>
    </source>
</evidence>
<name>A0A7H9E882_9LACO</name>
<evidence type="ECO:0000313" key="3">
    <source>
        <dbReference type="Proteomes" id="UP000510660"/>
    </source>
</evidence>
<gene>
    <name evidence="2" type="ORF">GTO85_05385</name>
</gene>
<dbReference type="RefSeq" id="WP_180862069.1">
    <property type="nucleotide sequence ID" value="NZ_CP047415.1"/>
</dbReference>
<dbReference type="InterPro" id="IPR029050">
    <property type="entry name" value="Immunoprotect_excell_Ig-like"/>
</dbReference>
<evidence type="ECO:0000313" key="2">
    <source>
        <dbReference type="EMBL" id="QLL73836.1"/>
    </source>
</evidence>
<proteinExistence type="predicted"/>
<sequence length="201" mass="22625">MNKKVLTSIVISVALLGTSTIIDNSNANVVEAKSYQRGYTTKNSIVYKNNTGLMRIYEVKGFHIKNVDNSSLGSQITVYGSFTNKSKKAIKPDNFFVDHFGGFQVSKSKWHQLDINYPMFTPNRYASQLRDNGDDYVRPGKTVRFVVADEEPQHIYTGQKIVIRTYKDAYGPSGRLASKNFYLPYVTSAKDYDSSDDEGDA</sequence>
<dbReference type="EMBL" id="CP047415">
    <property type="protein sequence ID" value="QLL73836.1"/>
    <property type="molecule type" value="Genomic_DNA"/>
</dbReference>
<accession>A0A7H9E882</accession>
<protein>
    <recommendedName>
        <fullName evidence="4">DUF4352 domain-containing protein</fullName>
    </recommendedName>
</protein>
<dbReference type="AlphaFoldDB" id="A0A7H9E882"/>
<organism evidence="2 3">
    <name type="scientific">Lactobacillus crispatus</name>
    <dbReference type="NCBI Taxonomy" id="47770"/>
    <lineage>
        <taxon>Bacteria</taxon>
        <taxon>Bacillati</taxon>
        <taxon>Bacillota</taxon>
        <taxon>Bacilli</taxon>
        <taxon>Lactobacillales</taxon>
        <taxon>Lactobacillaceae</taxon>
        <taxon>Lactobacillus</taxon>
    </lineage>
</organism>
<dbReference type="Gene3D" id="2.60.40.1240">
    <property type="match status" value="1"/>
</dbReference>